<dbReference type="EMBL" id="SVNY01000001">
    <property type="protein sequence ID" value="MBE6832568.1"/>
    <property type="molecule type" value="Genomic_DNA"/>
</dbReference>
<dbReference type="Proteomes" id="UP000754750">
    <property type="component" value="Unassembled WGS sequence"/>
</dbReference>
<dbReference type="CDD" id="cd05379">
    <property type="entry name" value="CAP_bacterial"/>
    <property type="match status" value="1"/>
</dbReference>
<dbReference type="PANTHER" id="PTHR31157">
    <property type="entry name" value="SCP DOMAIN-CONTAINING PROTEIN"/>
    <property type="match status" value="1"/>
</dbReference>
<feature type="region of interest" description="Disordered" evidence="1">
    <location>
        <begin position="164"/>
        <end position="230"/>
    </location>
</feature>
<protein>
    <submittedName>
        <fullName evidence="4">Secretion protein</fullName>
    </submittedName>
</protein>
<sequence length="353" mass="36313">MRLRKLYVAVLAVAIGSTATVSAVAFQQQAVPSSAGVKSCPTSTVAKNTNAPSGAVEKAVSQALASAQKSKSCPQTTVSAAAAKTAAAKASSGSSNCSNTAVKAQTAGTCPTSSAIPDLTAVLNQVSSKRAEAAKAANSGSTVNVPDCFRQLLERCGISVPDSLTSQKNCGNSGSSSSSKPSSSKPSTSSQPASSQPASSAPASSKPSSSTPSSSQPSSSAASSAKPSDTLTYEERVVELVNQERAKVGLKPLTMNLKLSDVARAKSQDMHDKNYFSHTSPTYGSPFDMMKQFGITYRTAGENIAMGYRTPEAVMEGWMNSPGHKANILNSSYTEIGVGYVSDGSYWTQEFIG</sequence>
<dbReference type="SUPFAM" id="SSF55797">
    <property type="entry name" value="PR-1-like"/>
    <property type="match status" value="1"/>
</dbReference>
<evidence type="ECO:0000256" key="2">
    <source>
        <dbReference type="SAM" id="SignalP"/>
    </source>
</evidence>
<dbReference type="InterPro" id="IPR014044">
    <property type="entry name" value="CAP_dom"/>
</dbReference>
<evidence type="ECO:0000313" key="4">
    <source>
        <dbReference type="EMBL" id="MBE6832568.1"/>
    </source>
</evidence>
<name>A0A928KPW8_9FIRM</name>
<feature type="domain" description="SCP" evidence="3">
    <location>
        <begin position="238"/>
        <end position="351"/>
    </location>
</feature>
<comment type="caution">
    <text evidence="4">The sequence shown here is derived from an EMBL/GenBank/DDBJ whole genome shotgun (WGS) entry which is preliminary data.</text>
</comment>
<dbReference type="RefSeq" id="WP_326839950.1">
    <property type="nucleotide sequence ID" value="NZ_SVNY01000001.1"/>
</dbReference>
<gene>
    <name evidence="4" type="ORF">E7512_03130</name>
</gene>
<reference evidence="4" key="1">
    <citation type="submission" date="2019-04" db="EMBL/GenBank/DDBJ databases">
        <title>Evolution of Biomass-Degrading Anaerobic Consortia Revealed by Metagenomics.</title>
        <authorList>
            <person name="Peng X."/>
        </authorList>
    </citation>
    <scope>NUCLEOTIDE SEQUENCE</scope>
    <source>
        <strain evidence="4">SIG551</strain>
    </source>
</reference>
<feature type="signal peptide" evidence="2">
    <location>
        <begin position="1"/>
        <end position="23"/>
    </location>
</feature>
<evidence type="ECO:0000259" key="3">
    <source>
        <dbReference type="Pfam" id="PF00188"/>
    </source>
</evidence>
<dbReference type="Gene3D" id="3.40.33.10">
    <property type="entry name" value="CAP"/>
    <property type="match status" value="1"/>
</dbReference>
<feature type="compositionally biased region" description="Polar residues" evidence="1">
    <location>
        <begin position="164"/>
        <end position="174"/>
    </location>
</feature>
<accession>A0A928KPW8</accession>
<dbReference type="InterPro" id="IPR014258">
    <property type="entry name" value="CAP_domain_YkwD-like"/>
</dbReference>
<dbReference type="Pfam" id="PF00188">
    <property type="entry name" value="CAP"/>
    <property type="match status" value="1"/>
</dbReference>
<proteinExistence type="predicted"/>
<dbReference type="AlphaFoldDB" id="A0A928KPW8"/>
<feature type="chain" id="PRO_5038451574" evidence="2">
    <location>
        <begin position="24"/>
        <end position="353"/>
    </location>
</feature>
<keyword evidence="2" id="KW-0732">Signal</keyword>
<evidence type="ECO:0000313" key="5">
    <source>
        <dbReference type="Proteomes" id="UP000754750"/>
    </source>
</evidence>
<dbReference type="PANTHER" id="PTHR31157:SF1">
    <property type="entry name" value="SCP DOMAIN-CONTAINING PROTEIN"/>
    <property type="match status" value="1"/>
</dbReference>
<dbReference type="InterPro" id="IPR035940">
    <property type="entry name" value="CAP_sf"/>
</dbReference>
<organism evidence="4 5">
    <name type="scientific">Faecalispora sporosphaeroides</name>
    <dbReference type="NCBI Taxonomy" id="1549"/>
    <lineage>
        <taxon>Bacteria</taxon>
        <taxon>Bacillati</taxon>
        <taxon>Bacillota</taxon>
        <taxon>Clostridia</taxon>
        <taxon>Eubacteriales</taxon>
        <taxon>Oscillospiraceae</taxon>
        <taxon>Faecalispora</taxon>
    </lineage>
</organism>
<evidence type="ECO:0000256" key="1">
    <source>
        <dbReference type="SAM" id="MobiDB-lite"/>
    </source>
</evidence>
<dbReference type="NCBIfam" id="TIGR02909">
    <property type="entry name" value="spore_YkwD"/>
    <property type="match status" value="1"/>
</dbReference>
<feature type="compositionally biased region" description="Low complexity" evidence="1">
    <location>
        <begin position="175"/>
        <end position="228"/>
    </location>
</feature>